<evidence type="ECO:0000313" key="3">
    <source>
        <dbReference type="Proteomes" id="UP001242045"/>
    </source>
</evidence>
<accession>A0AAW8CWD8</accession>
<dbReference type="Pfam" id="PF01177">
    <property type="entry name" value="Asp_Glu_race"/>
    <property type="match status" value="1"/>
</dbReference>
<protein>
    <submittedName>
        <fullName evidence="2">Aspartate/glutamate racemase</fullName>
    </submittedName>
</protein>
<dbReference type="Proteomes" id="UP001242045">
    <property type="component" value="Unassembled WGS sequence"/>
</dbReference>
<dbReference type="AlphaFoldDB" id="A0AAW8CWD8"/>
<comment type="caution">
    <text evidence="2">The sequence shown here is derived from an EMBL/GenBank/DDBJ whole genome shotgun (WGS) entry which is preliminary data.</text>
</comment>
<gene>
    <name evidence="2" type="ORF">J2W31_001044</name>
</gene>
<dbReference type="RefSeq" id="WP_307684048.1">
    <property type="nucleotide sequence ID" value="NZ_JAUSRD010000002.1"/>
</dbReference>
<dbReference type="EMBL" id="JAUSRD010000002">
    <property type="protein sequence ID" value="MDP9891941.1"/>
    <property type="molecule type" value="Genomic_DNA"/>
</dbReference>
<proteinExistence type="inferred from homology"/>
<evidence type="ECO:0000313" key="2">
    <source>
        <dbReference type="EMBL" id="MDP9891941.1"/>
    </source>
</evidence>
<evidence type="ECO:0000256" key="1">
    <source>
        <dbReference type="ARBA" id="ARBA00038414"/>
    </source>
</evidence>
<sequence length="221" mass="23393">MTRIALIHALSHSVAPINEAFARDWPEAVRMNLLDDSLSADLARNNGRGLDAAMHERFQRLAQYAVDTGAEGILFTCSAFGPCIEAVARRHAGIPVLKPNEAMIAEAMQVEGRLGLIATFAPTLTSMPPEFPVGAALELALADGALDALNAGDTLRHDALIATQAAVLRDRGCTRIALAQFSMARARAACEAASGLPVLTTVDSAVRALRQRTGQPRSVSV</sequence>
<dbReference type="InterPro" id="IPR053714">
    <property type="entry name" value="Iso_Racemase_Enz_sf"/>
</dbReference>
<dbReference type="InterPro" id="IPR015942">
    <property type="entry name" value="Asp/Glu/hydantoin_racemase"/>
</dbReference>
<dbReference type="GO" id="GO:0047661">
    <property type="term" value="F:amino-acid racemase activity"/>
    <property type="evidence" value="ECO:0007669"/>
    <property type="project" value="InterPro"/>
</dbReference>
<name>A0AAW8CWD8_9BURK</name>
<organism evidence="2 3">
    <name type="scientific">Variovorax boronicumulans</name>
    <dbReference type="NCBI Taxonomy" id="436515"/>
    <lineage>
        <taxon>Bacteria</taxon>
        <taxon>Pseudomonadati</taxon>
        <taxon>Pseudomonadota</taxon>
        <taxon>Betaproteobacteria</taxon>
        <taxon>Burkholderiales</taxon>
        <taxon>Comamonadaceae</taxon>
        <taxon>Variovorax</taxon>
    </lineage>
</organism>
<reference evidence="2" key="1">
    <citation type="submission" date="2023-07" db="EMBL/GenBank/DDBJ databases">
        <title>Sorghum-associated microbial communities from plants grown in Nebraska, USA.</title>
        <authorList>
            <person name="Schachtman D."/>
        </authorList>
    </citation>
    <scope>NUCLEOTIDE SEQUENCE</scope>
    <source>
        <strain evidence="2">DS3754</strain>
    </source>
</reference>
<dbReference type="Gene3D" id="3.40.50.12500">
    <property type="match status" value="1"/>
</dbReference>
<comment type="similarity">
    <text evidence="1">Belongs to the HyuE racemase family.</text>
</comment>